<comment type="subcellular location">
    <subcellularLocation>
        <location evidence="1">Membrane</location>
        <topology evidence="1">Multi-pass membrane protein</topology>
    </subcellularLocation>
</comment>
<keyword evidence="6" id="KW-0489">Methyltransferase</keyword>
<evidence type="ECO:0000256" key="9">
    <source>
        <dbReference type="ARBA" id="ARBA00022692"/>
    </source>
</evidence>
<dbReference type="HOGENOM" id="CLU_026434_5_0_1"/>
<dbReference type="GO" id="GO:0006665">
    <property type="term" value="P:sphingolipid metabolic process"/>
    <property type="evidence" value="ECO:0007669"/>
    <property type="project" value="UniProtKB-KW"/>
</dbReference>
<evidence type="ECO:0000256" key="1">
    <source>
        <dbReference type="ARBA" id="ARBA00004141"/>
    </source>
</evidence>
<dbReference type="PANTHER" id="PTHR45197:SF1">
    <property type="entry name" value="SPHINGOLIPID C9-METHYLTRANSFERASE A-RELATED"/>
    <property type="match status" value="1"/>
</dbReference>
<dbReference type="eggNOG" id="ENOG502QS47">
    <property type="taxonomic scope" value="Eukaryota"/>
</dbReference>
<organism evidence="16 17">
    <name type="scientific">Trichosporon asahii var. asahii (strain CBS 8904)</name>
    <name type="common">Yeast</name>
    <dbReference type="NCBI Taxonomy" id="1220162"/>
    <lineage>
        <taxon>Eukaryota</taxon>
        <taxon>Fungi</taxon>
        <taxon>Dikarya</taxon>
        <taxon>Basidiomycota</taxon>
        <taxon>Agaricomycotina</taxon>
        <taxon>Tremellomycetes</taxon>
        <taxon>Trichosporonales</taxon>
        <taxon>Trichosporonaceae</taxon>
        <taxon>Trichosporon</taxon>
    </lineage>
</organism>
<keyword evidence="12" id="KW-0443">Lipid metabolism</keyword>
<comment type="pathway">
    <text evidence="3">Sphingolipid metabolism.</text>
</comment>
<evidence type="ECO:0000256" key="5">
    <source>
        <dbReference type="ARBA" id="ARBA00022516"/>
    </source>
</evidence>
<feature type="transmembrane region" description="Helical" evidence="15">
    <location>
        <begin position="71"/>
        <end position="90"/>
    </location>
</feature>
<keyword evidence="10" id="KW-0746">Sphingolipid metabolism</keyword>
<keyword evidence="9 15" id="KW-0812">Transmembrane</keyword>
<dbReference type="AlphaFoldDB" id="K1V6K5"/>
<keyword evidence="17" id="KW-1185">Reference proteome</keyword>
<dbReference type="EMBL" id="AMBO01000367">
    <property type="protein sequence ID" value="EKC99624.1"/>
    <property type="molecule type" value="Genomic_DNA"/>
</dbReference>
<evidence type="ECO:0000313" key="17">
    <source>
        <dbReference type="Proteomes" id="UP000006757"/>
    </source>
</evidence>
<dbReference type="SUPFAM" id="SSF53335">
    <property type="entry name" value="S-adenosyl-L-methionine-dependent methyltransferases"/>
    <property type="match status" value="1"/>
</dbReference>
<keyword evidence="5" id="KW-0444">Lipid biosynthesis</keyword>
<evidence type="ECO:0000256" key="4">
    <source>
        <dbReference type="ARBA" id="ARBA00010815"/>
    </source>
</evidence>
<comment type="pathway">
    <text evidence="2">Lipid metabolism; sphingolipid metabolism.</text>
</comment>
<evidence type="ECO:0000256" key="6">
    <source>
        <dbReference type="ARBA" id="ARBA00022603"/>
    </source>
</evidence>
<dbReference type="InterPro" id="IPR029063">
    <property type="entry name" value="SAM-dependent_MTases_sf"/>
</dbReference>
<name>K1V6K5_TRIAC</name>
<keyword evidence="7" id="KW-0808">Transferase</keyword>
<evidence type="ECO:0000256" key="11">
    <source>
        <dbReference type="ARBA" id="ARBA00022989"/>
    </source>
</evidence>
<reference evidence="16 17" key="1">
    <citation type="journal article" date="2012" name="Eukaryot. Cell">
        <title>Genome sequence of the Trichosporon asahii environmental strain CBS 8904.</title>
        <authorList>
            <person name="Yang R.Y."/>
            <person name="Li H.T."/>
            <person name="Zhu H."/>
            <person name="Zhou G.P."/>
            <person name="Wang M."/>
            <person name="Wang L."/>
        </authorList>
    </citation>
    <scope>NUCLEOTIDE SEQUENCE [LARGE SCALE GENOMIC DNA]</scope>
    <source>
        <strain evidence="16 17">CBS 8904</strain>
    </source>
</reference>
<evidence type="ECO:0000256" key="3">
    <source>
        <dbReference type="ARBA" id="ARBA00004991"/>
    </source>
</evidence>
<evidence type="ECO:0000256" key="15">
    <source>
        <dbReference type="SAM" id="Phobius"/>
    </source>
</evidence>
<dbReference type="GO" id="GO:0016020">
    <property type="term" value="C:membrane"/>
    <property type="evidence" value="ECO:0007669"/>
    <property type="project" value="UniProtKB-SubCell"/>
</dbReference>
<accession>K1V6K5</accession>
<dbReference type="CDD" id="cd02440">
    <property type="entry name" value="AdoMet_MTases"/>
    <property type="match status" value="1"/>
</dbReference>
<dbReference type="Gene3D" id="3.40.50.150">
    <property type="entry name" value="Vaccinia Virus protein VP39"/>
    <property type="match status" value="1"/>
</dbReference>
<evidence type="ECO:0000256" key="13">
    <source>
        <dbReference type="ARBA" id="ARBA00023136"/>
    </source>
</evidence>
<dbReference type="InParanoid" id="K1V6K5"/>
<dbReference type="GO" id="GO:0032259">
    <property type="term" value="P:methylation"/>
    <property type="evidence" value="ECO:0007669"/>
    <property type="project" value="UniProtKB-KW"/>
</dbReference>
<keyword evidence="8" id="KW-0949">S-adenosyl-L-methionine</keyword>
<dbReference type="InterPro" id="IPR052290">
    <property type="entry name" value="Sphingo_C9-MT"/>
</dbReference>
<protein>
    <recommendedName>
        <fullName evidence="14">sphingolipid C(9)-methyltransferase</fullName>
        <ecNumber evidence="14">2.1.1.317</ecNumber>
    </recommendedName>
</protein>
<evidence type="ECO:0000256" key="10">
    <source>
        <dbReference type="ARBA" id="ARBA00022919"/>
    </source>
</evidence>
<dbReference type="STRING" id="1220162.K1V6K5"/>
<comment type="similarity">
    <text evidence="4">Belongs to the CFA/CMAS family.</text>
</comment>
<dbReference type="GO" id="GO:0008168">
    <property type="term" value="F:methyltransferase activity"/>
    <property type="evidence" value="ECO:0007669"/>
    <property type="project" value="UniProtKB-KW"/>
</dbReference>
<evidence type="ECO:0000313" key="16">
    <source>
        <dbReference type="EMBL" id="EKC99624.1"/>
    </source>
</evidence>
<keyword evidence="11 15" id="KW-1133">Transmembrane helix</keyword>
<sequence length="636" mass="71270">MAEVKKESPTLQELQQPVQKPVKLTKWKAIHNATLPAEGSGAFNNVHLAILDLAVPWFVQRMIPFKTGWKTYWFLFALFFVPLTIGYWIITSRFGPRKNERTKLPNRPLSEYYTIKDRDLAAKYEGKKMPMQVFHDAYFEGKIDFNGDVLDVMEQRHDWSLFELTPENFRYVLFNLIPDVIFHTQKQDEDQIRDNYDRGDDFYSWFLGPRMIYTSGVIRDINREETLEELQDNKLNMVCEKLDLQPGDRMLDIGCGWGTLIAHAAKNYGADVTGVTVAQTGAAFAERRLRENGVPESQGRVLCMDYREIPNKKGYYNKISCLEMAEHVGLRRYSTFLKELYDLLDDDGVLVFQVAGLRKQWQFEDLIWGIFMNKYVFPGADASKNLGWVIEQLEGAGFEVKSIDVLGVHYSATIWQWYKNWLSNRDKVVAKYGERWFRIWAYFLAYSVIVARQGSSSVFQITLHKNLNAFDRCGQIPTHAATQAPVRREIKPVESHREFWPEMYGGAGAAAAKPVAASVPAPAASKPAATAASAEPTLSAASTAALGGLSAAAAAPKPAQNAFATSDAAYESKLDDTFDPTPISAQNAFAPKARAETDFAAAVVPDEVKAVAAEPIVPVVPKVEDAEGAEVKGSAI</sequence>
<evidence type="ECO:0000256" key="12">
    <source>
        <dbReference type="ARBA" id="ARBA00023098"/>
    </source>
</evidence>
<evidence type="ECO:0000256" key="2">
    <source>
        <dbReference type="ARBA" id="ARBA00004760"/>
    </source>
</evidence>
<dbReference type="OrthoDB" id="412182at2759"/>
<dbReference type="EC" id="2.1.1.317" evidence="14"/>
<dbReference type="Pfam" id="PF02353">
    <property type="entry name" value="CMAS"/>
    <property type="match status" value="1"/>
</dbReference>
<proteinExistence type="inferred from homology"/>
<evidence type="ECO:0000256" key="8">
    <source>
        <dbReference type="ARBA" id="ARBA00022691"/>
    </source>
</evidence>
<dbReference type="PANTHER" id="PTHR45197">
    <property type="entry name" value="SYNTHASE, PUTATIVE (AFU_ORTHOLOGUE AFUA_7G04190)-RELATED"/>
    <property type="match status" value="1"/>
</dbReference>
<evidence type="ECO:0000256" key="7">
    <source>
        <dbReference type="ARBA" id="ARBA00022679"/>
    </source>
</evidence>
<evidence type="ECO:0000256" key="14">
    <source>
        <dbReference type="ARBA" id="ARBA00039020"/>
    </source>
</evidence>
<comment type="caution">
    <text evidence="16">The sequence shown here is derived from an EMBL/GenBank/DDBJ whole genome shotgun (WGS) entry which is preliminary data.</text>
</comment>
<gene>
    <name evidence="16" type="ORF">A1Q2_06043</name>
</gene>
<dbReference type="OMA" id="QRWYRIW"/>
<keyword evidence="13 15" id="KW-0472">Membrane</keyword>
<dbReference type="Proteomes" id="UP000006757">
    <property type="component" value="Unassembled WGS sequence"/>
</dbReference>